<evidence type="ECO:0000313" key="3">
    <source>
        <dbReference type="Proteomes" id="UP001597139"/>
    </source>
</evidence>
<dbReference type="RefSeq" id="WP_267648183.1">
    <property type="nucleotide sequence ID" value="NZ_JANHGR010000003.1"/>
</dbReference>
<keyword evidence="3" id="KW-1185">Reference proteome</keyword>
<protein>
    <submittedName>
        <fullName evidence="2">Uncharacterized protein</fullName>
    </submittedName>
</protein>
<sequence length="98" mass="10451">MATTATQSSQKEQFSIDTRDHGHPDGPAHVLVEVSPAQRGVLMAVCAAGGAGRCSFDFSIDDGVKVQKAFIGGERAAVEELPAWVDPIRERIETEIEG</sequence>
<reference evidence="2 3" key="1">
    <citation type="journal article" date="2019" name="Int. J. Syst. Evol. Microbiol.">
        <title>The Global Catalogue of Microorganisms (GCM) 10K type strain sequencing project: providing services to taxonomists for standard genome sequencing and annotation.</title>
        <authorList>
            <consortium name="The Broad Institute Genomics Platform"/>
            <consortium name="The Broad Institute Genome Sequencing Center for Infectious Disease"/>
            <person name="Wu L."/>
            <person name="Ma J."/>
        </authorList>
    </citation>
    <scope>NUCLEOTIDE SEQUENCE [LARGE SCALE GENOMIC DNA]</scope>
    <source>
        <strain evidence="2 3">CGMCC 1.12859</strain>
    </source>
</reference>
<evidence type="ECO:0000313" key="2">
    <source>
        <dbReference type="EMBL" id="MFD1568436.1"/>
    </source>
</evidence>
<dbReference type="Proteomes" id="UP001597139">
    <property type="component" value="Unassembled WGS sequence"/>
</dbReference>
<evidence type="ECO:0000256" key="1">
    <source>
        <dbReference type="SAM" id="MobiDB-lite"/>
    </source>
</evidence>
<comment type="caution">
    <text evidence="2">The sequence shown here is derived from an EMBL/GenBank/DDBJ whole genome shotgun (WGS) entry which is preliminary data.</text>
</comment>
<name>A0ABD6BUN7_9EURY</name>
<dbReference type="AlphaFoldDB" id="A0ABD6BUN7"/>
<organism evidence="2 3">
    <name type="scientific">Halolamina litorea</name>
    <dbReference type="NCBI Taxonomy" id="1515593"/>
    <lineage>
        <taxon>Archaea</taxon>
        <taxon>Methanobacteriati</taxon>
        <taxon>Methanobacteriota</taxon>
        <taxon>Stenosarchaea group</taxon>
        <taxon>Halobacteria</taxon>
        <taxon>Halobacteriales</taxon>
        <taxon>Haloferacaceae</taxon>
    </lineage>
</organism>
<feature type="compositionally biased region" description="Polar residues" evidence="1">
    <location>
        <begin position="1"/>
        <end position="16"/>
    </location>
</feature>
<accession>A0ABD6BUN7</accession>
<dbReference type="EMBL" id="JBHUCZ010000012">
    <property type="protein sequence ID" value="MFD1568436.1"/>
    <property type="molecule type" value="Genomic_DNA"/>
</dbReference>
<gene>
    <name evidence="2" type="ORF">ACFSAU_13140</name>
</gene>
<feature type="region of interest" description="Disordered" evidence="1">
    <location>
        <begin position="1"/>
        <end position="28"/>
    </location>
</feature>
<feature type="compositionally biased region" description="Basic and acidic residues" evidence="1">
    <location>
        <begin position="17"/>
        <end position="26"/>
    </location>
</feature>
<proteinExistence type="predicted"/>